<keyword evidence="6" id="KW-0044">Antibiotic</keyword>
<dbReference type="EMBL" id="MH499641">
    <property type="protein sequence ID" value="QBC73604.1"/>
    <property type="molecule type" value="mRNA"/>
</dbReference>
<feature type="disulfide bond" evidence="10">
    <location>
        <begin position="159"/>
        <end position="165"/>
    </location>
</feature>
<dbReference type="InterPro" id="IPR008597">
    <property type="entry name" value="Invert_lysozyme"/>
</dbReference>
<evidence type="ECO:0000256" key="10">
    <source>
        <dbReference type="PIRSR" id="PIRSR608597-3"/>
    </source>
</evidence>
<dbReference type="PANTHER" id="PTHR11195:SF13">
    <property type="entry name" value="INVERTEBRATE-TYPE LYSOZYME 2-RELATED"/>
    <property type="match status" value="1"/>
</dbReference>
<evidence type="ECO:0000256" key="3">
    <source>
        <dbReference type="ARBA" id="ARBA00022529"/>
    </source>
</evidence>
<dbReference type="GO" id="GO:0031640">
    <property type="term" value="P:killing of cells of another organism"/>
    <property type="evidence" value="ECO:0007669"/>
    <property type="project" value="UniProtKB-KW"/>
</dbReference>
<sequence length="226" mass="23934">MLQFVLLALLGAFVQADITGTNPPNGACLCFDGDSVNIRDSACGDVIGSANSGQCYIYTGAKQTCDLSGVTYDFFRFDWGSTDGWSAGTYLNTAAASACEAGSGAFTDECLACICEIESNCDPNIGCRWDVNSDSCGPYQIKEDYYIDCGSPGSDWVSCANDMACAEQCVRAYMDRYGTYCTGGATPTCEDYARIHNGGPQGCTCTCTEDYWDKVSACCGGQTGCD</sequence>
<dbReference type="Gene3D" id="1.10.530.10">
    <property type="match status" value="1"/>
</dbReference>
<protein>
    <recommendedName>
        <fullName evidence="2">lysozyme</fullName>
        <ecNumber evidence="2">3.2.1.17</ecNumber>
    </recommendedName>
</protein>
<proteinExistence type="evidence at transcript level"/>
<evidence type="ECO:0000313" key="12">
    <source>
        <dbReference type="EMBL" id="QBC73604.1"/>
    </source>
</evidence>
<evidence type="ECO:0000256" key="11">
    <source>
        <dbReference type="SAM" id="SignalP"/>
    </source>
</evidence>
<feature type="disulfide bond" evidence="10">
    <location>
        <begin position="127"/>
        <end position="136"/>
    </location>
</feature>
<feature type="disulfide bond" evidence="10">
    <location>
        <begin position="115"/>
        <end position="121"/>
    </location>
</feature>
<evidence type="ECO:0000256" key="4">
    <source>
        <dbReference type="ARBA" id="ARBA00022638"/>
    </source>
</evidence>
<evidence type="ECO:0000256" key="8">
    <source>
        <dbReference type="ARBA" id="ARBA00023295"/>
    </source>
</evidence>
<dbReference type="Pfam" id="PF05497">
    <property type="entry name" value="Destabilase"/>
    <property type="match status" value="1"/>
</dbReference>
<dbReference type="SUPFAM" id="SSF53955">
    <property type="entry name" value="Lysozyme-like"/>
    <property type="match status" value="1"/>
</dbReference>
<accession>A0A411K823</accession>
<evidence type="ECO:0000256" key="1">
    <source>
        <dbReference type="ARBA" id="ARBA00000632"/>
    </source>
</evidence>
<keyword evidence="3" id="KW-0929">Antimicrobial</keyword>
<keyword evidence="4" id="KW-0081">Bacteriolytic enzyme</keyword>
<dbReference type="CDD" id="cd16890">
    <property type="entry name" value="lyz_i"/>
    <property type="match status" value="1"/>
</dbReference>
<keyword evidence="5" id="KW-0378">Hydrolase</keyword>
<organism evidence="12">
    <name type="scientific">Eisenia andrei</name>
    <dbReference type="NCBI Taxonomy" id="168636"/>
    <lineage>
        <taxon>Eukaryota</taxon>
        <taxon>Metazoa</taxon>
        <taxon>Spiralia</taxon>
        <taxon>Lophotrochozoa</taxon>
        <taxon>Annelida</taxon>
        <taxon>Clitellata</taxon>
        <taxon>Oligochaeta</taxon>
        <taxon>Crassiclitellata</taxon>
        <taxon>Lumbricina</taxon>
        <taxon>Lumbricidae</taxon>
        <taxon>Lumbricinae</taxon>
        <taxon>Eisenia</taxon>
    </lineage>
</organism>
<dbReference type="PROSITE" id="PS51909">
    <property type="entry name" value="LYSOZYME_I"/>
    <property type="match status" value="1"/>
</dbReference>
<dbReference type="SMR" id="A0A411K823"/>
<reference evidence="12" key="2">
    <citation type="journal article" date="2019" name="Genes Genomics">
        <title>Identification and expression pattern of a new digestive invertebrate-type lysozyme from the earthworm.</title>
        <authorList>
            <person name="Yu Y.S."/>
            <person name="Lee J.Y."/>
            <person name="Woo J.W."/>
            <person name="Kim J.S."/>
            <person name="Bae Y.H."/>
            <person name="Cho S.J."/>
            <person name="Park S.C."/>
        </authorList>
    </citation>
    <scope>NUCLEOTIDE SEQUENCE</scope>
</reference>
<keyword evidence="8" id="KW-0326">Glycosidase</keyword>
<feature type="active site" description="Nucleophile" evidence="9">
    <location>
        <position position="130"/>
    </location>
</feature>
<dbReference type="InterPro" id="IPR023346">
    <property type="entry name" value="Lysozyme-like_dom_sf"/>
</dbReference>
<comment type="catalytic activity">
    <reaction evidence="1">
        <text>Hydrolysis of (1-&gt;4)-beta-linkages between N-acetylmuramic acid and N-acetyl-D-glucosamine residues in a peptidoglycan and between N-acetyl-D-glucosamine residues in chitodextrins.</text>
        <dbReference type="EC" id="3.2.1.17"/>
    </reaction>
</comment>
<evidence type="ECO:0000256" key="6">
    <source>
        <dbReference type="ARBA" id="ARBA00023022"/>
    </source>
</evidence>
<evidence type="ECO:0000256" key="7">
    <source>
        <dbReference type="ARBA" id="ARBA00023157"/>
    </source>
</evidence>
<feature type="signal peptide" evidence="11">
    <location>
        <begin position="1"/>
        <end position="16"/>
    </location>
</feature>
<evidence type="ECO:0000256" key="9">
    <source>
        <dbReference type="PIRSR" id="PIRSR608597-1"/>
    </source>
</evidence>
<feature type="active site" description="Proton donor" evidence="9">
    <location>
        <position position="118"/>
    </location>
</feature>
<reference evidence="12" key="1">
    <citation type="submission" date="2018-06" db="EMBL/GenBank/DDBJ databases">
        <authorList>
            <person name="Cho S.-J."/>
        </authorList>
    </citation>
    <scope>NUCLEOTIDE SEQUENCE</scope>
</reference>
<feature type="chain" id="PRO_5019102745" description="lysozyme" evidence="11">
    <location>
        <begin position="17"/>
        <end position="226"/>
    </location>
</feature>
<feature type="disulfide bond" evidence="10">
    <location>
        <begin position="149"/>
        <end position="169"/>
    </location>
</feature>
<evidence type="ECO:0000256" key="5">
    <source>
        <dbReference type="ARBA" id="ARBA00022801"/>
    </source>
</evidence>
<dbReference type="AlphaFoldDB" id="A0A411K823"/>
<name>A0A411K823_9ANNE</name>
<keyword evidence="11" id="KW-0732">Signal</keyword>
<dbReference type="GO" id="GO:0042742">
    <property type="term" value="P:defense response to bacterium"/>
    <property type="evidence" value="ECO:0007669"/>
    <property type="project" value="UniProtKB-KW"/>
</dbReference>
<evidence type="ECO:0000256" key="2">
    <source>
        <dbReference type="ARBA" id="ARBA00012732"/>
    </source>
</evidence>
<keyword evidence="7 10" id="KW-1015">Disulfide bond</keyword>
<feature type="disulfide bond" evidence="10">
    <location>
        <begin position="110"/>
        <end position="189"/>
    </location>
</feature>
<gene>
    <name evidence="12" type="primary">iLys</name>
</gene>
<dbReference type="EC" id="3.2.1.17" evidence="2"/>
<dbReference type="GO" id="GO:0003796">
    <property type="term" value="F:lysozyme activity"/>
    <property type="evidence" value="ECO:0007669"/>
    <property type="project" value="UniProtKB-EC"/>
</dbReference>
<dbReference type="PANTHER" id="PTHR11195">
    <property type="entry name" value="DESTABILASE-RELATED"/>
    <property type="match status" value="1"/>
</dbReference>